<dbReference type="InterPro" id="IPR008984">
    <property type="entry name" value="SMAD_FHA_dom_sf"/>
</dbReference>
<dbReference type="SMART" id="SM00240">
    <property type="entry name" value="FHA"/>
    <property type="match status" value="1"/>
</dbReference>
<dbReference type="Pfam" id="PF00069">
    <property type="entry name" value="Pkinase"/>
    <property type="match status" value="1"/>
</dbReference>
<accession>A0A1D2JCV0</accession>
<evidence type="ECO:0000259" key="6">
    <source>
        <dbReference type="PROSITE" id="PS50006"/>
    </source>
</evidence>
<dbReference type="PROSITE" id="PS00107">
    <property type="entry name" value="PROTEIN_KINASE_ATP"/>
    <property type="match status" value="1"/>
</dbReference>
<dbReference type="AlphaFoldDB" id="A0A1D2JCV0"/>
<dbReference type="SUPFAM" id="SSF49879">
    <property type="entry name" value="SMAD/FHA domain"/>
    <property type="match status" value="1"/>
</dbReference>
<protein>
    <submittedName>
        <fullName evidence="8">CAMK protein kinase</fullName>
    </submittedName>
</protein>
<dbReference type="PROSITE" id="PS00108">
    <property type="entry name" value="PROTEIN_KINASE_ST"/>
    <property type="match status" value="1"/>
</dbReference>
<dbReference type="InterPro" id="IPR000719">
    <property type="entry name" value="Prot_kinase_dom"/>
</dbReference>
<dbReference type="PROSITE" id="PS50011">
    <property type="entry name" value="PROTEIN_KINASE_DOM"/>
    <property type="match status" value="1"/>
</dbReference>
<feature type="domain" description="FHA" evidence="6">
    <location>
        <begin position="43"/>
        <end position="103"/>
    </location>
</feature>
<feature type="binding site" evidence="4">
    <location>
        <position position="185"/>
    </location>
    <ligand>
        <name>ATP</name>
        <dbReference type="ChEBI" id="CHEBI:30616"/>
    </ligand>
</feature>
<sequence length="841" mass="95457">MATSSAQQTPFFSNSANHVGILHVWNSSGGGAGSVNVYSDQEIIIGRSNKLCNLALEGDLGVSNKHIRIYVIIFDQGNPGEVGPLVYAQDMSRNGTRWNGVHIKKEDAGVLLSDGDRLGLTPNTIITFQTWTERQRDIPFSEVQKKEMQHFERRYRITNRLLGCGAYGRVHMAISTKHRKQLACKIIDIGSLKRRLSQIEVEKRTELHVPRPAADVDAWQEIEKIKDWAERRNETSYVKSKLQVYKREVEILKDLFHPNIICLEKVFLSTNTIYIFQELVTAGDLFSFLEFKQFNLSDLEAAVIVRQIALAIRYLHRNNVVHRDIKPDNVLMTSLSDGARVVLTDFGCARRLENESSRMKTSMGTLEYTAPEVPRSTSPGRGIGYTKAVDMWSLGCLTVVLLTGGSPFTHPETGKYSEDMALNCDLSTLEKEEDWQHVGRRAKDFVRNLLILDDNARMTAHDAVSHAWFTSPTYKEEFEKLYRRAVKDWHPRLSMKHQVVSDENIEDGICTKLTHWRKVPETPMEWPYKPYPNKIHRILYPGKQPGKDILARRDEKKEKRIYPWRNDDGPHERAGSPTFSDIEKQDVRRMPLPSDVEEGENDNADTAEKAEAESIDSSKPESSIEPAQINDSDNDHGEEMHDPRIRIRIRMPFSPDAWNGEQKVREQQYQLQNPLPIPPAHVPMALPYMPQSPSSAFSLNQLNLAPHEILVLSPAGNTNNENGHDGITQPLSGMIKSKAQAGAGVDEEFVDLAQRIQLLDAYNRSHDDAICDIKNTSNRNHNRHGGIGNGGGILSPSPVAPMRRKRDIYDFQGDDEVFEEIVDRITGRKRRVPYGREPHAF</sequence>
<dbReference type="PANTHER" id="PTHR24347">
    <property type="entry name" value="SERINE/THREONINE-PROTEIN KINASE"/>
    <property type="match status" value="1"/>
</dbReference>
<dbReference type="Gene3D" id="1.10.510.10">
    <property type="entry name" value="Transferase(Phosphotransferase) domain 1"/>
    <property type="match status" value="1"/>
</dbReference>
<dbReference type="InterPro" id="IPR017441">
    <property type="entry name" value="Protein_kinase_ATP_BS"/>
</dbReference>
<dbReference type="Gene3D" id="2.60.200.20">
    <property type="match status" value="1"/>
</dbReference>
<organism evidence="8 9">
    <name type="scientific">Paracoccidioides brasiliensis</name>
    <dbReference type="NCBI Taxonomy" id="121759"/>
    <lineage>
        <taxon>Eukaryota</taxon>
        <taxon>Fungi</taxon>
        <taxon>Dikarya</taxon>
        <taxon>Ascomycota</taxon>
        <taxon>Pezizomycotina</taxon>
        <taxon>Eurotiomycetes</taxon>
        <taxon>Eurotiomycetidae</taxon>
        <taxon>Onygenales</taxon>
        <taxon>Ajellomycetaceae</taxon>
        <taxon>Paracoccidioides</taxon>
    </lineage>
</organism>
<evidence type="ECO:0000256" key="4">
    <source>
        <dbReference type="PROSITE-ProRule" id="PRU10141"/>
    </source>
</evidence>
<dbReference type="InterPro" id="IPR000253">
    <property type="entry name" value="FHA_dom"/>
</dbReference>
<feature type="domain" description="Protein kinase" evidence="7">
    <location>
        <begin position="156"/>
        <end position="469"/>
    </location>
</feature>
<comment type="caution">
    <text evidence="8">The sequence shown here is derived from an EMBL/GenBank/DDBJ whole genome shotgun (WGS) entry which is preliminary data.</text>
</comment>
<dbReference type="GO" id="GO:0004672">
    <property type="term" value="F:protein kinase activity"/>
    <property type="evidence" value="ECO:0007669"/>
    <property type="project" value="InterPro"/>
</dbReference>
<keyword evidence="8" id="KW-0418">Kinase</keyword>
<gene>
    <name evidence="8" type="ORF">ACO22_04523</name>
</gene>
<evidence type="ECO:0000256" key="3">
    <source>
        <dbReference type="ARBA" id="ARBA00022840"/>
    </source>
</evidence>
<evidence type="ECO:0000313" key="9">
    <source>
        <dbReference type="Proteomes" id="UP000242814"/>
    </source>
</evidence>
<dbReference type="PROSITE" id="PS50006">
    <property type="entry name" value="FHA_DOMAIN"/>
    <property type="match status" value="1"/>
</dbReference>
<dbReference type="Proteomes" id="UP000242814">
    <property type="component" value="Unassembled WGS sequence"/>
</dbReference>
<dbReference type="EMBL" id="LZYO01000181">
    <property type="protein sequence ID" value="ODH26597.1"/>
    <property type="molecule type" value="Genomic_DNA"/>
</dbReference>
<evidence type="ECO:0000256" key="2">
    <source>
        <dbReference type="ARBA" id="ARBA00022741"/>
    </source>
</evidence>
<dbReference type="VEuPathDB" id="FungiDB:PABG_05492"/>
<feature type="compositionally biased region" description="Basic and acidic residues" evidence="5">
    <location>
        <begin position="560"/>
        <end position="574"/>
    </location>
</feature>
<feature type="compositionally biased region" description="Basic and acidic residues" evidence="5">
    <location>
        <begin position="606"/>
        <end position="619"/>
    </location>
</feature>
<comment type="similarity">
    <text evidence="1">Belongs to the protein kinase superfamily. CAMK Ser/Thr protein kinase family. CHEK2 subfamily.</text>
</comment>
<dbReference type="SUPFAM" id="SSF56112">
    <property type="entry name" value="Protein kinase-like (PK-like)"/>
    <property type="match status" value="1"/>
</dbReference>
<dbReference type="GO" id="GO:0005524">
    <property type="term" value="F:ATP binding"/>
    <property type="evidence" value="ECO:0007669"/>
    <property type="project" value="UniProtKB-UniRule"/>
</dbReference>
<keyword evidence="8" id="KW-0808">Transferase</keyword>
<dbReference type="VEuPathDB" id="FungiDB:PADG_11989"/>
<evidence type="ECO:0000259" key="7">
    <source>
        <dbReference type="PROSITE" id="PS50011"/>
    </source>
</evidence>
<dbReference type="CDD" id="cd22670">
    <property type="entry name" value="FHA_MEK1-like"/>
    <property type="match status" value="1"/>
</dbReference>
<evidence type="ECO:0000313" key="8">
    <source>
        <dbReference type="EMBL" id="ODH26597.1"/>
    </source>
</evidence>
<reference evidence="8 9" key="1">
    <citation type="submission" date="2016-06" db="EMBL/GenBank/DDBJ databases">
        <authorList>
            <person name="Kjaerup R.B."/>
            <person name="Dalgaard T.S."/>
            <person name="Juul-Madsen H.R."/>
        </authorList>
    </citation>
    <scope>NUCLEOTIDE SEQUENCE [LARGE SCALE GENOMIC DNA]</scope>
    <source>
        <strain evidence="8 9">Pb300</strain>
    </source>
</reference>
<dbReference type="Pfam" id="PF00498">
    <property type="entry name" value="FHA"/>
    <property type="match status" value="1"/>
</dbReference>
<feature type="region of interest" description="Disordered" evidence="5">
    <location>
        <begin position="560"/>
        <end position="640"/>
    </location>
</feature>
<dbReference type="Gene3D" id="3.30.200.20">
    <property type="entry name" value="Phosphorylase Kinase, domain 1"/>
    <property type="match status" value="1"/>
</dbReference>
<evidence type="ECO:0000256" key="5">
    <source>
        <dbReference type="SAM" id="MobiDB-lite"/>
    </source>
</evidence>
<name>A0A1D2JCV0_PARBR</name>
<keyword evidence="2 4" id="KW-0547">Nucleotide-binding</keyword>
<dbReference type="SMART" id="SM00220">
    <property type="entry name" value="S_TKc"/>
    <property type="match status" value="1"/>
</dbReference>
<evidence type="ECO:0000256" key="1">
    <source>
        <dbReference type="ARBA" id="ARBA00005575"/>
    </source>
</evidence>
<keyword evidence="3 4" id="KW-0067">ATP-binding</keyword>
<feature type="compositionally biased region" description="Acidic residues" evidence="5">
    <location>
        <begin position="595"/>
        <end position="605"/>
    </location>
</feature>
<proteinExistence type="inferred from homology"/>
<dbReference type="InterPro" id="IPR008271">
    <property type="entry name" value="Ser/Thr_kinase_AS"/>
</dbReference>
<dbReference type="InterPro" id="IPR011009">
    <property type="entry name" value="Kinase-like_dom_sf"/>
</dbReference>